<name>A0A0N9HVJ1_9PSEU</name>
<keyword evidence="1" id="KW-0560">Oxidoreductase</keyword>
<dbReference type="InterPro" id="IPR036188">
    <property type="entry name" value="FAD/NAD-bd_sf"/>
</dbReference>
<dbReference type="Gene3D" id="3.30.9.30">
    <property type="match status" value="1"/>
</dbReference>
<dbReference type="Proteomes" id="UP000063699">
    <property type="component" value="Chromosome"/>
</dbReference>
<dbReference type="GO" id="GO:0004497">
    <property type="term" value="F:monooxygenase activity"/>
    <property type="evidence" value="ECO:0007669"/>
    <property type="project" value="UniProtKB-KW"/>
</dbReference>
<evidence type="ECO:0000259" key="3">
    <source>
        <dbReference type="Pfam" id="PF01494"/>
    </source>
</evidence>
<evidence type="ECO:0000313" key="5">
    <source>
        <dbReference type="Proteomes" id="UP000063699"/>
    </source>
</evidence>
<dbReference type="EMBL" id="CP012752">
    <property type="protein sequence ID" value="ALG09201.1"/>
    <property type="molecule type" value="Genomic_DNA"/>
</dbReference>
<dbReference type="KEGG" id="kphy:AOZ06_21845"/>
<protein>
    <recommendedName>
        <fullName evidence="3">FAD-binding domain-containing protein</fullName>
    </recommendedName>
</protein>
<dbReference type="PRINTS" id="PR00420">
    <property type="entry name" value="RNGMNOXGNASE"/>
</dbReference>
<proteinExistence type="predicted"/>
<evidence type="ECO:0000256" key="1">
    <source>
        <dbReference type="ARBA" id="ARBA00023002"/>
    </source>
</evidence>
<evidence type="ECO:0000256" key="2">
    <source>
        <dbReference type="ARBA" id="ARBA00023033"/>
    </source>
</evidence>
<feature type="domain" description="FAD-binding" evidence="3">
    <location>
        <begin position="159"/>
        <end position="368"/>
    </location>
</feature>
<dbReference type="Pfam" id="PF01494">
    <property type="entry name" value="FAD_binding_3"/>
    <property type="match status" value="1"/>
</dbReference>
<dbReference type="AlphaFoldDB" id="A0A0N9HVJ1"/>
<dbReference type="Pfam" id="PF13450">
    <property type="entry name" value="NAD_binding_8"/>
    <property type="match status" value="1"/>
</dbReference>
<dbReference type="SUPFAM" id="SSF51905">
    <property type="entry name" value="FAD/NAD(P)-binding domain"/>
    <property type="match status" value="1"/>
</dbReference>
<accession>A0A0N9HVJ1</accession>
<gene>
    <name evidence="4" type="ORF">AOZ06_21845</name>
</gene>
<dbReference type="SUPFAM" id="SSF54373">
    <property type="entry name" value="FAD-linked reductases, C-terminal domain"/>
    <property type="match status" value="1"/>
</dbReference>
<keyword evidence="2" id="KW-0503">Monooxygenase</keyword>
<organism evidence="4 5">
    <name type="scientific">Kibdelosporangium phytohabitans</name>
    <dbReference type="NCBI Taxonomy" id="860235"/>
    <lineage>
        <taxon>Bacteria</taxon>
        <taxon>Bacillati</taxon>
        <taxon>Actinomycetota</taxon>
        <taxon>Actinomycetes</taxon>
        <taxon>Pseudonocardiales</taxon>
        <taxon>Pseudonocardiaceae</taxon>
        <taxon>Kibdelosporangium</taxon>
    </lineage>
</organism>
<keyword evidence="5" id="KW-1185">Reference proteome</keyword>
<dbReference type="GO" id="GO:0071949">
    <property type="term" value="F:FAD binding"/>
    <property type="evidence" value="ECO:0007669"/>
    <property type="project" value="InterPro"/>
</dbReference>
<dbReference type="PANTHER" id="PTHR13789:SF309">
    <property type="entry name" value="PUTATIVE (AFU_ORTHOLOGUE AFUA_6G14510)-RELATED"/>
    <property type="match status" value="1"/>
</dbReference>
<dbReference type="STRING" id="860235.AOZ06_21845"/>
<evidence type="ECO:0000313" key="4">
    <source>
        <dbReference type="EMBL" id="ALG09201.1"/>
    </source>
</evidence>
<dbReference type="InterPro" id="IPR050493">
    <property type="entry name" value="FAD-dep_Monooxygenase_BioMet"/>
</dbReference>
<dbReference type="PANTHER" id="PTHR13789">
    <property type="entry name" value="MONOOXYGENASE"/>
    <property type="match status" value="1"/>
</dbReference>
<dbReference type="InterPro" id="IPR002938">
    <property type="entry name" value="FAD-bd"/>
</dbReference>
<reference evidence="4 5" key="1">
    <citation type="submission" date="2015-07" db="EMBL/GenBank/DDBJ databases">
        <title>Genome sequencing of Kibdelosporangium phytohabitans.</title>
        <authorList>
            <person name="Qin S."/>
            <person name="Xing K."/>
        </authorList>
    </citation>
    <scope>NUCLEOTIDE SEQUENCE [LARGE SCALE GENOMIC DNA]</scope>
    <source>
        <strain evidence="4 5">KLBMP1111</strain>
    </source>
</reference>
<sequence>MSVTDEPGEGRALTTIEGSRVGIVGGSIAGCAAAIALRRAGCEVTVYERSTSELQDRGFGIAIPVPLREELVAAGYIDADMPVHTCAERICFVRDPAVPSGQRKICHHPFQAALNNWGVLWRTLRARIPDGIYRDGSTVVELVDEADGVTVVTGTGRQRYDIVVGADGYRAMSRARVDPSATPTYADYVLWRGTYPESLLEGRTPPELERGLVWIGLPRGHGVCYLIPDPAPGRRRVNWGVYGTVPSRHRFDTPTSLPPGSVSDELFDVLLRSLGDFPPYWAEVVRRTPRPAMSVQPVYDSTISSYTAGSLLVIGDAATVTRPHTGAGATKALQDALALEHACGHSETWPQALAAYDQARRPVGNDLVALGRKLGRAQVEHPPTWARMTPEVFREWMYAGTFTIAPYES</sequence>
<dbReference type="Gene3D" id="3.50.50.60">
    <property type="entry name" value="FAD/NAD(P)-binding domain"/>
    <property type="match status" value="1"/>
</dbReference>